<organism evidence="3 4">
    <name type="scientific">Fusarium tricinctum</name>
    <dbReference type="NCBI Taxonomy" id="61284"/>
    <lineage>
        <taxon>Eukaryota</taxon>
        <taxon>Fungi</taxon>
        <taxon>Dikarya</taxon>
        <taxon>Ascomycota</taxon>
        <taxon>Pezizomycotina</taxon>
        <taxon>Sordariomycetes</taxon>
        <taxon>Hypocreomycetidae</taxon>
        <taxon>Hypocreales</taxon>
        <taxon>Nectriaceae</taxon>
        <taxon>Fusarium</taxon>
        <taxon>Fusarium tricinctum species complex</taxon>
    </lineage>
</organism>
<feature type="transmembrane region" description="Helical" evidence="2">
    <location>
        <begin position="120"/>
        <end position="136"/>
    </location>
</feature>
<dbReference type="EMBL" id="JAGPXF010000005">
    <property type="protein sequence ID" value="KAH7242487.1"/>
    <property type="molecule type" value="Genomic_DNA"/>
</dbReference>
<sequence length="152" mass="16943">MSIRGSPTSQRDGVDQMHDIASTRLDSLDPSGLAKGYEQREEKATPSRALRVAQSMCLHGVLLELVWSAKKLGSPSGPSSKRRLVRRENRPRSITCTRGFVLDNRQPLNTSSCICLGCRPYFVLALGGCIFVLFYFDRKWGPETLRSVPILC</sequence>
<feature type="region of interest" description="Disordered" evidence="1">
    <location>
        <begin position="1"/>
        <end position="46"/>
    </location>
</feature>
<keyword evidence="2" id="KW-1133">Transmembrane helix</keyword>
<evidence type="ECO:0000256" key="2">
    <source>
        <dbReference type="SAM" id="Phobius"/>
    </source>
</evidence>
<dbReference type="Proteomes" id="UP000813427">
    <property type="component" value="Unassembled WGS sequence"/>
</dbReference>
<name>A0A8K0RV72_9HYPO</name>
<keyword evidence="2" id="KW-0812">Transmembrane</keyword>
<proteinExistence type="predicted"/>
<evidence type="ECO:0000313" key="4">
    <source>
        <dbReference type="Proteomes" id="UP000813427"/>
    </source>
</evidence>
<evidence type="ECO:0000313" key="3">
    <source>
        <dbReference type="EMBL" id="KAH7242487.1"/>
    </source>
</evidence>
<feature type="compositionally biased region" description="Polar residues" evidence="1">
    <location>
        <begin position="1"/>
        <end position="11"/>
    </location>
</feature>
<protein>
    <submittedName>
        <fullName evidence="3">Uncharacterized protein</fullName>
    </submittedName>
</protein>
<evidence type="ECO:0000256" key="1">
    <source>
        <dbReference type="SAM" id="MobiDB-lite"/>
    </source>
</evidence>
<accession>A0A8K0RV72</accession>
<reference evidence="3" key="1">
    <citation type="journal article" date="2021" name="Nat. Commun.">
        <title>Genetic determinants of endophytism in the Arabidopsis root mycobiome.</title>
        <authorList>
            <person name="Mesny F."/>
            <person name="Miyauchi S."/>
            <person name="Thiergart T."/>
            <person name="Pickel B."/>
            <person name="Atanasova L."/>
            <person name="Karlsson M."/>
            <person name="Huettel B."/>
            <person name="Barry K.W."/>
            <person name="Haridas S."/>
            <person name="Chen C."/>
            <person name="Bauer D."/>
            <person name="Andreopoulos W."/>
            <person name="Pangilinan J."/>
            <person name="LaButti K."/>
            <person name="Riley R."/>
            <person name="Lipzen A."/>
            <person name="Clum A."/>
            <person name="Drula E."/>
            <person name="Henrissat B."/>
            <person name="Kohler A."/>
            <person name="Grigoriev I.V."/>
            <person name="Martin F.M."/>
            <person name="Hacquard S."/>
        </authorList>
    </citation>
    <scope>NUCLEOTIDE SEQUENCE</scope>
    <source>
        <strain evidence="3">MPI-SDFR-AT-0068</strain>
    </source>
</reference>
<dbReference type="AlphaFoldDB" id="A0A8K0RV72"/>
<keyword evidence="2" id="KW-0472">Membrane</keyword>
<comment type="caution">
    <text evidence="3">The sequence shown here is derived from an EMBL/GenBank/DDBJ whole genome shotgun (WGS) entry which is preliminary data.</text>
</comment>
<keyword evidence="4" id="KW-1185">Reference proteome</keyword>
<gene>
    <name evidence="3" type="ORF">BKA59DRAFT_232384</name>
</gene>